<dbReference type="STRING" id="7897.ENSLACP00000010301"/>
<dbReference type="AlphaFoldDB" id="H3AKY0"/>
<dbReference type="GO" id="GO:0008311">
    <property type="term" value="F:double-stranded DNA 3'-5' DNA exonuclease activity"/>
    <property type="evidence" value="ECO:0007669"/>
    <property type="project" value="UniProtKB-EC"/>
</dbReference>
<feature type="active site" description="Proton acceptor" evidence="9">
    <location>
        <position position="197"/>
    </location>
</feature>
<reference evidence="14" key="3">
    <citation type="submission" date="2025-09" db="UniProtKB">
        <authorList>
            <consortium name="Ensembl"/>
        </authorList>
    </citation>
    <scope>IDENTIFICATION</scope>
</reference>
<feature type="binding site" evidence="10">
    <location>
        <position position="197"/>
    </location>
    <ligand>
        <name>Mg(2+)</name>
        <dbReference type="ChEBI" id="CHEBI:18420"/>
        <label>1</label>
    </ligand>
</feature>
<evidence type="ECO:0000313" key="15">
    <source>
        <dbReference type="Proteomes" id="UP000008672"/>
    </source>
</evidence>
<dbReference type="HOGENOM" id="CLU_000680_2_0_1"/>
<dbReference type="Gene3D" id="3.60.10.10">
    <property type="entry name" value="Endonuclease/exonuclease/phosphatase"/>
    <property type="match status" value="1"/>
</dbReference>
<accession>H3AKY0</accession>
<keyword evidence="10" id="KW-0464">Manganese</keyword>
<comment type="similarity">
    <text evidence="2">Belongs to the DNA repair enzymes AP/ExoA family.</text>
</comment>
<evidence type="ECO:0000256" key="3">
    <source>
        <dbReference type="ARBA" id="ARBA00012115"/>
    </source>
</evidence>
<evidence type="ECO:0000259" key="13">
    <source>
        <dbReference type="Pfam" id="PF03372"/>
    </source>
</evidence>
<evidence type="ECO:0000256" key="4">
    <source>
        <dbReference type="ARBA" id="ARBA00022723"/>
    </source>
</evidence>
<dbReference type="OMA" id="WDAMKAY"/>
<reference evidence="15" key="1">
    <citation type="submission" date="2011-08" db="EMBL/GenBank/DDBJ databases">
        <title>The draft genome of Latimeria chalumnae.</title>
        <authorList>
            <person name="Di Palma F."/>
            <person name="Alfoldi J."/>
            <person name="Johnson J."/>
            <person name="Berlin A."/>
            <person name="Gnerre S."/>
            <person name="Jaffe D."/>
            <person name="MacCallum I."/>
            <person name="Young S."/>
            <person name="Walker B.J."/>
            <person name="Lander E."/>
            <person name="Lindblad-Toh K."/>
        </authorList>
    </citation>
    <scope>NUCLEOTIDE SEQUENCE [LARGE SCALE GENOMIC DNA]</scope>
    <source>
        <strain evidence="15">Wild caught</strain>
    </source>
</reference>
<dbReference type="GO" id="GO:0003906">
    <property type="term" value="F:DNA-(apurinic or apyrimidinic site) endonuclease activity"/>
    <property type="evidence" value="ECO:0007669"/>
    <property type="project" value="TreeGrafter"/>
</dbReference>
<feature type="site" description="Transition state stabilizer" evidence="11">
    <location>
        <position position="111"/>
    </location>
</feature>
<comment type="cofactor">
    <cofactor evidence="10">
        <name>Mg(2+)</name>
        <dbReference type="ChEBI" id="CHEBI:18420"/>
    </cofactor>
    <cofactor evidence="10">
        <name>Mn(2+)</name>
        <dbReference type="ChEBI" id="CHEBI:29035"/>
    </cofactor>
    <text evidence="10">Probably binds two magnesium or manganese ions per subunit.</text>
</comment>
<feature type="binding site" evidence="10">
    <location>
        <position position="111"/>
    </location>
    <ligand>
        <name>Mg(2+)</name>
        <dbReference type="ChEBI" id="CHEBI:18420"/>
        <label>1</label>
    </ligand>
</feature>
<name>H3AKY0_LATCH</name>
<evidence type="ECO:0000256" key="12">
    <source>
        <dbReference type="SAM" id="Coils"/>
    </source>
</evidence>
<dbReference type="GO" id="GO:0006284">
    <property type="term" value="P:base-excision repair"/>
    <property type="evidence" value="ECO:0007669"/>
    <property type="project" value="TreeGrafter"/>
</dbReference>
<dbReference type="CDD" id="cd09076">
    <property type="entry name" value="L1-EN"/>
    <property type="match status" value="1"/>
</dbReference>
<evidence type="ECO:0000256" key="8">
    <source>
        <dbReference type="ARBA" id="ARBA00023204"/>
    </source>
</evidence>
<keyword evidence="12" id="KW-0175">Coiled coil</keyword>
<keyword evidence="7 10" id="KW-0460">Magnesium</keyword>
<keyword evidence="15" id="KW-1185">Reference proteome</keyword>
<comment type="catalytic activity">
    <reaction evidence="1">
        <text>Exonucleolytic cleavage in the 3'- to 5'-direction to yield nucleoside 5'-phosphates.</text>
        <dbReference type="EC" id="3.1.11.2"/>
    </reaction>
</comment>
<reference evidence="14" key="2">
    <citation type="submission" date="2025-08" db="UniProtKB">
        <authorList>
            <consortium name="Ensembl"/>
        </authorList>
    </citation>
    <scope>IDENTIFICATION</scope>
</reference>
<keyword evidence="8" id="KW-0234">DNA repair</keyword>
<organism evidence="14 15">
    <name type="scientific">Latimeria chalumnae</name>
    <name type="common">Coelacanth</name>
    <dbReference type="NCBI Taxonomy" id="7897"/>
    <lineage>
        <taxon>Eukaryota</taxon>
        <taxon>Metazoa</taxon>
        <taxon>Chordata</taxon>
        <taxon>Craniata</taxon>
        <taxon>Vertebrata</taxon>
        <taxon>Euteleostomi</taxon>
        <taxon>Coelacanthiformes</taxon>
        <taxon>Coelacanthidae</taxon>
        <taxon>Latimeria</taxon>
    </lineage>
</organism>
<dbReference type="EMBL" id="AFYH01159644">
    <property type="status" value="NOT_ANNOTATED_CDS"/>
    <property type="molecule type" value="Genomic_DNA"/>
</dbReference>
<dbReference type="EC" id="3.1.11.2" evidence="3"/>
<dbReference type="Pfam" id="PF03372">
    <property type="entry name" value="Exo_endo_phos"/>
    <property type="match status" value="1"/>
</dbReference>
<sequence length="361" mass="41878">DIAFLQETHRNALESQKLKRDWVGVVYISSFDGKSRGVAILIKKNIPFTEIKVLKGEEDCAIMLLLEIMSQKMLLVNIYAPVEGDPTFFHQLNSRLQQFNDIPIIMGGDFNEVLDLQLDRSIKAKPHVSGTNRAIHTLISDFNLVDVWRAVNPRIRDYTFSSHRHNSYSRIDLFLISRSLIGDIFVADIEIRTILDHAPISFTYSGILGLEKSRNWHLNVSRLRLPEVQSLVKEAISDFYKCNPKEDSDSRLLWDTLEAVLRGKLFSYATKHKKERLQKAIELEQEIKDKELALKYLKYEFNKLMSQKVEFALFRVRQSYFEAGEKASKLLAYHLRKLTTSNTIRLIKNDSNRQMVTNKDI</sequence>
<dbReference type="InParanoid" id="H3AKY0"/>
<dbReference type="GO" id="GO:0005634">
    <property type="term" value="C:nucleus"/>
    <property type="evidence" value="ECO:0007669"/>
    <property type="project" value="TreeGrafter"/>
</dbReference>
<feature type="active site" evidence="9">
    <location>
        <position position="79"/>
    </location>
</feature>
<evidence type="ECO:0000256" key="5">
    <source>
        <dbReference type="ARBA" id="ARBA00022763"/>
    </source>
</evidence>
<feature type="domain" description="Endonuclease/exonuclease/phosphatase" evidence="13">
    <location>
        <begin position="1"/>
        <end position="179"/>
    </location>
</feature>
<evidence type="ECO:0000256" key="7">
    <source>
        <dbReference type="ARBA" id="ARBA00022842"/>
    </source>
</evidence>
<evidence type="ECO:0000313" key="14">
    <source>
        <dbReference type="Ensembl" id="ENSLACP00000010301.1"/>
    </source>
</evidence>
<dbReference type="InterPro" id="IPR005135">
    <property type="entry name" value="Endo/exonuclease/phosphatase"/>
</dbReference>
<feature type="coiled-coil region" evidence="12">
    <location>
        <begin position="273"/>
        <end position="300"/>
    </location>
</feature>
<dbReference type="PANTHER" id="PTHR22748:SF26">
    <property type="entry name" value="ENDONUCLEASE_EXONUCLEASE_PHOSPHATASE DOMAIN-CONTAINING PROTEIN"/>
    <property type="match status" value="1"/>
</dbReference>
<dbReference type="GeneTree" id="ENSGT00950000183016"/>
<keyword evidence="4 10" id="KW-0479">Metal-binding</keyword>
<feature type="active site" description="Proton donor/acceptor" evidence="9">
    <location>
        <position position="109"/>
    </location>
</feature>
<feature type="site" description="Interaction with DNA substrate" evidence="11">
    <location>
        <position position="197"/>
    </location>
</feature>
<evidence type="ECO:0000256" key="9">
    <source>
        <dbReference type="PIRSR" id="PIRSR604808-1"/>
    </source>
</evidence>
<dbReference type="SUPFAM" id="SSF56219">
    <property type="entry name" value="DNase I-like"/>
    <property type="match status" value="1"/>
</dbReference>
<feature type="site" description="Important for catalytic activity" evidence="11">
    <location>
        <position position="172"/>
    </location>
</feature>
<dbReference type="Ensembl" id="ENSLACT00000010379.1">
    <property type="protein sequence ID" value="ENSLACP00000010301.1"/>
    <property type="gene ID" value="ENSLACG00000009073.1"/>
</dbReference>
<feature type="binding site" evidence="10">
    <location>
        <position position="109"/>
    </location>
    <ligand>
        <name>Mg(2+)</name>
        <dbReference type="ChEBI" id="CHEBI:18420"/>
        <label>1</label>
    </ligand>
</feature>
<dbReference type="Proteomes" id="UP000008672">
    <property type="component" value="Unassembled WGS sequence"/>
</dbReference>
<evidence type="ECO:0000256" key="1">
    <source>
        <dbReference type="ARBA" id="ARBA00000493"/>
    </source>
</evidence>
<keyword evidence="6" id="KW-0378">Hydrolase</keyword>
<dbReference type="GO" id="GO:0046872">
    <property type="term" value="F:metal ion binding"/>
    <property type="evidence" value="ECO:0007669"/>
    <property type="project" value="UniProtKB-KW"/>
</dbReference>
<keyword evidence="5" id="KW-0227">DNA damage</keyword>
<evidence type="ECO:0000256" key="2">
    <source>
        <dbReference type="ARBA" id="ARBA00007092"/>
    </source>
</evidence>
<feature type="binding site" evidence="10">
    <location>
        <position position="7"/>
    </location>
    <ligand>
        <name>Mg(2+)</name>
        <dbReference type="ChEBI" id="CHEBI:18420"/>
        <label>1</label>
    </ligand>
</feature>
<dbReference type="GO" id="GO:0008081">
    <property type="term" value="F:phosphoric diester hydrolase activity"/>
    <property type="evidence" value="ECO:0007669"/>
    <property type="project" value="TreeGrafter"/>
</dbReference>
<dbReference type="PANTHER" id="PTHR22748">
    <property type="entry name" value="AP ENDONUCLEASE"/>
    <property type="match status" value="1"/>
</dbReference>
<evidence type="ECO:0000256" key="10">
    <source>
        <dbReference type="PIRSR" id="PIRSR604808-2"/>
    </source>
</evidence>
<feature type="binding site" evidence="10">
    <location>
        <position position="196"/>
    </location>
    <ligand>
        <name>Mg(2+)</name>
        <dbReference type="ChEBI" id="CHEBI:18420"/>
        <label>1</label>
    </ligand>
</feature>
<evidence type="ECO:0000256" key="6">
    <source>
        <dbReference type="ARBA" id="ARBA00022801"/>
    </source>
</evidence>
<dbReference type="InterPro" id="IPR036691">
    <property type="entry name" value="Endo/exonu/phosph_ase_sf"/>
</dbReference>
<evidence type="ECO:0000256" key="11">
    <source>
        <dbReference type="PIRSR" id="PIRSR604808-3"/>
    </source>
</evidence>
<protein>
    <recommendedName>
        <fullName evidence="3">exodeoxyribonuclease III</fullName>
        <ecNumber evidence="3">3.1.11.2</ecNumber>
    </recommendedName>
</protein>
<proteinExistence type="inferred from homology"/>
<dbReference type="InterPro" id="IPR004808">
    <property type="entry name" value="AP_endonuc_1"/>
</dbReference>